<gene>
    <name evidence="2" type="ORF">PENDEC_c001G00769</name>
</gene>
<accession>A0A1V6PNG3</accession>
<dbReference type="PANTHER" id="PTHR12110">
    <property type="entry name" value="HYDROXYPYRUVATE ISOMERASE"/>
    <property type="match status" value="1"/>
</dbReference>
<dbReference type="Proteomes" id="UP000191522">
    <property type="component" value="Unassembled WGS sequence"/>
</dbReference>
<dbReference type="Gene3D" id="3.20.20.150">
    <property type="entry name" value="Divalent-metal-dependent TIM barrel enzymes"/>
    <property type="match status" value="1"/>
</dbReference>
<dbReference type="STRING" id="69771.A0A1V6PNG3"/>
<dbReference type="AlphaFoldDB" id="A0A1V6PNG3"/>
<keyword evidence="3" id="KW-1185">Reference proteome</keyword>
<dbReference type="SUPFAM" id="SSF51658">
    <property type="entry name" value="Xylose isomerase-like"/>
    <property type="match status" value="1"/>
</dbReference>
<name>A0A1V6PNG3_PENDC</name>
<organism evidence="2 3">
    <name type="scientific">Penicillium decumbens</name>
    <dbReference type="NCBI Taxonomy" id="69771"/>
    <lineage>
        <taxon>Eukaryota</taxon>
        <taxon>Fungi</taxon>
        <taxon>Dikarya</taxon>
        <taxon>Ascomycota</taxon>
        <taxon>Pezizomycotina</taxon>
        <taxon>Eurotiomycetes</taxon>
        <taxon>Eurotiomycetidae</taxon>
        <taxon>Eurotiales</taxon>
        <taxon>Aspergillaceae</taxon>
        <taxon>Penicillium</taxon>
    </lineage>
</organism>
<reference evidence="3" key="1">
    <citation type="journal article" date="2017" name="Nat. Microbiol.">
        <title>Global analysis of biosynthetic gene clusters reveals vast potential of secondary metabolite production in Penicillium species.</title>
        <authorList>
            <person name="Nielsen J.C."/>
            <person name="Grijseels S."/>
            <person name="Prigent S."/>
            <person name="Ji B."/>
            <person name="Dainat J."/>
            <person name="Nielsen K.F."/>
            <person name="Frisvad J.C."/>
            <person name="Workman M."/>
            <person name="Nielsen J."/>
        </authorList>
    </citation>
    <scope>NUCLEOTIDE SEQUENCE [LARGE SCALE GENOMIC DNA]</scope>
    <source>
        <strain evidence="3">IBT 11843</strain>
    </source>
</reference>
<dbReference type="OMA" id="NLCFAAH"/>
<dbReference type="PANTHER" id="PTHR12110:SF38">
    <property type="entry name" value="DIOXYGENASE, PUTATIVE (AFU_ORTHOLOGUE AFUA_6G00240)-RELATED"/>
    <property type="match status" value="1"/>
</dbReference>
<protein>
    <recommendedName>
        <fullName evidence="1">Xylose isomerase-like TIM barrel domain-containing protein</fullName>
    </recommendedName>
</protein>
<dbReference type="InterPro" id="IPR036237">
    <property type="entry name" value="Xyl_isomerase-like_sf"/>
</dbReference>
<dbReference type="InterPro" id="IPR013022">
    <property type="entry name" value="Xyl_isomerase-like_TIM-brl"/>
</dbReference>
<evidence type="ECO:0000313" key="3">
    <source>
        <dbReference type="Proteomes" id="UP000191522"/>
    </source>
</evidence>
<feature type="domain" description="Xylose isomerase-like TIM barrel" evidence="1">
    <location>
        <begin position="25"/>
        <end position="319"/>
    </location>
</feature>
<proteinExistence type="predicted"/>
<dbReference type="EMBL" id="MDYL01000001">
    <property type="protein sequence ID" value="OQD78511.1"/>
    <property type="molecule type" value="Genomic_DNA"/>
</dbReference>
<sequence>MFKNHLAISTSSLGQQLSHTLPEKIQAAASNGFSSIEIIYQEIVNYGASQIPPLTTHEAARSISELCSSANLKVLALNPFKNFEGHRSPLAERLDSARHWLEIAACLEAKFLQVPSQFDTANSSGDWDQMTQELRQLSELAASHSISIAFEAVAWGSYIDTWEESLRMVKDVDRSNFGLCLDSFHIAARLWGDCTTETGVREDGDIALQASLDRFVEMCPLDKIFYVQFSDGERVVPPLTPQHHFYQANVHSALTWSRNMRLFPLETELGGYFPVLAIGDAWLNRKGWKGVVSMEVFDWRMREEASRPEENAKRGIRSWTKFVAALETLKGIE</sequence>
<dbReference type="InterPro" id="IPR050312">
    <property type="entry name" value="IolE/XylAMocC-like"/>
</dbReference>
<dbReference type="OrthoDB" id="5360893at2759"/>
<evidence type="ECO:0000313" key="2">
    <source>
        <dbReference type="EMBL" id="OQD78511.1"/>
    </source>
</evidence>
<comment type="caution">
    <text evidence="2">The sequence shown here is derived from an EMBL/GenBank/DDBJ whole genome shotgun (WGS) entry which is preliminary data.</text>
</comment>
<dbReference type="Pfam" id="PF01261">
    <property type="entry name" value="AP_endonuc_2"/>
    <property type="match status" value="1"/>
</dbReference>
<evidence type="ECO:0000259" key="1">
    <source>
        <dbReference type="Pfam" id="PF01261"/>
    </source>
</evidence>